<feature type="compositionally biased region" description="Polar residues" evidence="1">
    <location>
        <begin position="287"/>
        <end position="296"/>
    </location>
</feature>
<dbReference type="WBParaSite" id="PTRK_0001114800.1">
    <property type="protein sequence ID" value="PTRK_0001114800.1"/>
    <property type="gene ID" value="PTRK_0001114800"/>
</dbReference>
<evidence type="ECO:0000313" key="3">
    <source>
        <dbReference type="WBParaSite" id="PTRK_0001114800.1"/>
    </source>
</evidence>
<keyword evidence="2" id="KW-1185">Reference proteome</keyword>
<name>A0A0N4ZRL3_PARTI</name>
<feature type="compositionally biased region" description="Polar residues" evidence="1">
    <location>
        <begin position="306"/>
        <end position="318"/>
    </location>
</feature>
<protein>
    <submittedName>
        <fullName evidence="3">DUF4216 domain-containing protein</fullName>
    </submittedName>
</protein>
<accession>A0A0N4ZRL3</accession>
<evidence type="ECO:0000313" key="2">
    <source>
        <dbReference type="Proteomes" id="UP000038045"/>
    </source>
</evidence>
<feature type="region of interest" description="Disordered" evidence="1">
    <location>
        <begin position="261"/>
        <end position="326"/>
    </location>
</feature>
<dbReference type="Proteomes" id="UP000038045">
    <property type="component" value="Unplaced"/>
</dbReference>
<reference evidence="3" key="1">
    <citation type="submission" date="2017-02" db="UniProtKB">
        <authorList>
            <consortium name="WormBaseParasite"/>
        </authorList>
    </citation>
    <scope>IDENTIFICATION</scope>
</reference>
<evidence type="ECO:0000256" key="1">
    <source>
        <dbReference type="SAM" id="MobiDB-lite"/>
    </source>
</evidence>
<organism evidence="2 3">
    <name type="scientific">Parastrongyloides trichosuri</name>
    <name type="common">Possum-specific nematode worm</name>
    <dbReference type="NCBI Taxonomy" id="131310"/>
    <lineage>
        <taxon>Eukaryota</taxon>
        <taxon>Metazoa</taxon>
        <taxon>Ecdysozoa</taxon>
        <taxon>Nematoda</taxon>
        <taxon>Chromadorea</taxon>
        <taxon>Rhabditida</taxon>
        <taxon>Tylenchina</taxon>
        <taxon>Panagrolaimomorpha</taxon>
        <taxon>Strongyloidoidea</taxon>
        <taxon>Strongyloididae</taxon>
        <taxon>Parastrongyloides</taxon>
    </lineage>
</organism>
<proteinExistence type="predicted"/>
<dbReference type="AlphaFoldDB" id="A0A0N4ZRL3"/>
<sequence>MLFKNFGIIYQNNEELAKIETLAKKLHCAMKWSGSQVITISIFRKWLLTYKDKLSLEEHEIDEIVTEDTGYGWASITNQCVTNGNFFPLDNGTTMKGLSFYTDFVVLDKVTLFDFKFDPHACTAAKDKWEAKEIKKMGPLTFNIMNRKNIFDIQKKIYKIDPFSVVTTAIYNFPSQGYKFFGNKISTSETKGTNFNDILYDIAKEGYDNSVKDIEEDRRKNVLVNFINNENSVLPNVEKNEGIEFCLSEKYNNITIIDKEEDGQEVDVPNSDTINTNNNEEDIEFSQPENSENTSNNDEHKVELGKSQSGTQNSTDATSNKENEVFGPDKCKNIVKKDEKKNAKSIHDVALIKEFMLISALNFEDATLKLSYLKKKYDIEDKGIVHFNETEDTLLNDEKDSFLMIHKRIMDLQQKLLRVNFALK</sequence>